<proteinExistence type="inferred from homology"/>
<gene>
    <name evidence="3" type="ORF">A2264_01470</name>
</gene>
<feature type="transmembrane region" description="Helical" evidence="2">
    <location>
        <begin position="12"/>
        <end position="30"/>
    </location>
</feature>
<keyword evidence="2" id="KW-0812">Transmembrane</keyword>
<dbReference type="AlphaFoldDB" id="A0A1F4W1W2"/>
<dbReference type="EMBL" id="MEVT01000006">
    <property type="protein sequence ID" value="OGC63381.1"/>
    <property type="molecule type" value="Genomic_DNA"/>
</dbReference>
<dbReference type="GO" id="GO:0016020">
    <property type="term" value="C:membrane"/>
    <property type="evidence" value="ECO:0007669"/>
    <property type="project" value="InterPro"/>
</dbReference>
<keyword evidence="2" id="KW-0472">Membrane</keyword>
<dbReference type="GO" id="GO:0004190">
    <property type="term" value="F:aspartic-type endopeptidase activity"/>
    <property type="evidence" value="ECO:0007669"/>
    <property type="project" value="InterPro"/>
</dbReference>
<comment type="similarity">
    <text evidence="1">Belongs to the peptidase A8 family.</text>
</comment>
<dbReference type="InterPro" id="IPR001872">
    <property type="entry name" value="Peptidase_A8"/>
</dbReference>
<sequence length="79" mass="8685">MALLRKMINTSFFGYVGLFLIFLGGMGNLVERGTTGCVKDYLDFMGMVHFNVNDVLVSFGIAVLIVVIVYDKTNNNISG</sequence>
<evidence type="ECO:0000313" key="3">
    <source>
        <dbReference type="EMBL" id="OGC63381.1"/>
    </source>
</evidence>
<evidence type="ECO:0000256" key="1">
    <source>
        <dbReference type="RuleBase" id="RU004181"/>
    </source>
</evidence>
<accession>A0A1F4W1W2</accession>
<comment type="caution">
    <text evidence="3">The sequence shown here is derived from an EMBL/GenBank/DDBJ whole genome shotgun (WGS) entry which is preliminary data.</text>
</comment>
<evidence type="ECO:0000256" key="2">
    <source>
        <dbReference type="SAM" id="Phobius"/>
    </source>
</evidence>
<dbReference type="Pfam" id="PF01252">
    <property type="entry name" value="Peptidase_A8"/>
    <property type="match status" value="1"/>
</dbReference>
<dbReference type="Proteomes" id="UP000176614">
    <property type="component" value="Unassembled WGS sequence"/>
</dbReference>
<protein>
    <submittedName>
        <fullName evidence="3">Uncharacterized protein</fullName>
    </submittedName>
</protein>
<feature type="transmembrane region" description="Helical" evidence="2">
    <location>
        <begin position="50"/>
        <end position="70"/>
    </location>
</feature>
<evidence type="ECO:0000313" key="4">
    <source>
        <dbReference type="Proteomes" id="UP000176614"/>
    </source>
</evidence>
<keyword evidence="2" id="KW-1133">Transmembrane helix</keyword>
<organism evidence="3 4">
    <name type="scientific">candidate division WWE3 bacterium RIFOXYA2_FULL_46_9</name>
    <dbReference type="NCBI Taxonomy" id="1802636"/>
    <lineage>
        <taxon>Bacteria</taxon>
        <taxon>Katanobacteria</taxon>
    </lineage>
</organism>
<name>A0A1F4W1W2_UNCKA</name>
<dbReference type="GO" id="GO:0006508">
    <property type="term" value="P:proteolysis"/>
    <property type="evidence" value="ECO:0007669"/>
    <property type="project" value="InterPro"/>
</dbReference>
<dbReference type="PRINTS" id="PR00781">
    <property type="entry name" value="LIPOSIGPTASE"/>
</dbReference>
<reference evidence="3 4" key="1">
    <citation type="journal article" date="2016" name="Nat. Commun.">
        <title>Thousands of microbial genomes shed light on interconnected biogeochemical processes in an aquifer system.</title>
        <authorList>
            <person name="Anantharaman K."/>
            <person name="Brown C.T."/>
            <person name="Hug L.A."/>
            <person name="Sharon I."/>
            <person name="Castelle C.J."/>
            <person name="Probst A.J."/>
            <person name="Thomas B.C."/>
            <person name="Singh A."/>
            <person name="Wilkins M.J."/>
            <person name="Karaoz U."/>
            <person name="Brodie E.L."/>
            <person name="Williams K.H."/>
            <person name="Hubbard S.S."/>
            <person name="Banfield J.F."/>
        </authorList>
    </citation>
    <scope>NUCLEOTIDE SEQUENCE [LARGE SCALE GENOMIC DNA]</scope>
</reference>